<evidence type="ECO:0000313" key="1">
    <source>
        <dbReference type="EMBL" id="MCG5034832.1"/>
    </source>
</evidence>
<evidence type="ECO:0000313" key="2">
    <source>
        <dbReference type="Proteomes" id="UP001200089"/>
    </source>
</evidence>
<accession>A0AAW5CJX4</accession>
<organism evidence="1 2">
    <name type="scientific">Blautia massiliensis</name>
    <name type="common">ex Durand et al. 2017</name>
    <dbReference type="NCBI Taxonomy" id="1737424"/>
    <lineage>
        <taxon>Bacteria</taxon>
        <taxon>Bacillati</taxon>
        <taxon>Bacillota</taxon>
        <taxon>Clostridia</taxon>
        <taxon>Lachnospirales</taxon>
        <taxon>Lachnospiraceae</taxon>
        <taxon>Blautia</taxon>
    </lineage>
</organism>
<gene>
    <name evidence="1" type="ORF">L0P48_14650</name>
</gene>
<dbReference type="AlphaFoldDB" id="A0AAW5CJX4"/>
<protein>
    <submittedName>
        <fullName evidence="1">Uncharacterized protein</fullName>
    </submittedName>
</protein>
<feature type="non-terminal residue" evidence="1">
    <location>
        <position position="1"/>
    </location>
</feature>
<proteinExistence type="predicted"/>
<dbReference type="EMBL" id="JAKNDE010000021">
    <property type="protein sequence ID" value="MCG5034832.1"/>
    <property type="molecule type" value="Genomic_DNA"/>
</dbReference>
<dbReference type="Proteomes" id="UP001200089">
    <property type="component" value="Unassembled WGS sequence"/>
</dbReference>
<reference evidence="1" key="1">
    <citation type="submission" date="2022-01" db="EMBL/GenBank/DDBJ databases">
        <title>Collection of gut derived symbiotic bacterial strains cultured from healthy donors.</title>
        <authorList>
            <person name="Lin H."/>
            <person name="Kohout C."/>
            <person name="Waligurski E."/>
            <person name="Pamer E.G."/>
        </authorList>
    </citation>
    <scope>NUCLEOTIDE SEQUENCE</scope>
    <source>
        <strain evidence="1">DFI.1.11</strain>
    </source>
</reference>
<name>A0AAW5CJX4_9FIRM</name>
<sequence length="176" mass="20604">CHCQCSRIHGRINNRLSLSLRYSRIHSRSNNRLSLSLPIQQNTGLSRYTYTFHNASQRRGQEGKSARRGDGLRNYECFPFSQITHFQKVKTIIQKNQTIQFPLTSKGENYNPKKSNYPIYLTSKSENYNPKNQTIQFPHTSKSENYNPKKSNYPIYLTSKSENYNLKNQTTQFPLT</sequence>
<comment type="caution">
    <text evidence="1">The sequence shown here is derived from an EMBL/GenBank/DDBJ whole genome shotgun (WGS) entry which is preliminary data.</text>
</comment>
<dbReference type="RefSeq" id="WP_237972536.1">
    <property type="nucleotide sequence ID" value="NZ_JAKNDE010000021.1"/>
</dbReference>